<keyword evidence="2" id="KW-1185">Reference proteome</keyword>
<proteinExistence type="predicted"/>
<reference evidence="1 2" key="1">
    <citation type="submission" date="2024-01" db="EMBL/GenBank/DDBJ databases">
        <title>The genomes of 5 underutilized Papilionoideae crops provide insights into root nodulation and disease resistanc.</title>
        <authorList>
            <person name="Jiang F."/>
        </authorList>
    </citation>
    <scope>NUCLEOTIDE SEQUENCE [LARGE SCALE GENOMIC DNA]</scope>
    <source>
        <strain evidence="1">LVBAO_FW01</strain>
        <tissue evidence="1">Leaves</tissue>
    </source>
</reference>
<comment type="caution">
    <text evidence="1">The sequence shown here is derived from an EMBL/GenBank/DDBJ whole genome shotgun (WGS) entry which is preliminary data.</text>
</comment>
<dbReference type="AlphaFoldDB" id="A0AAN9PP54"/>
<organism evidence="1 2">
    <name type="scientific">Canavalia gladiata</name>
    <name type="common">Sword bean</name>
    <name type="synonym">Dolichos gladiatus</name>
    <dbReference type="NCBI Taxonomy" id="3824"/>
    <lineage>
        <taxon>Eukaryota</taxon>
        <taxon>Viridiplantae</taxon>
        <taxon>Streptophyta</taxon>
        <taxon>Embryophyta</taxon>
        <taxon>Tracheophyta</taxon>
        <taxon>Spermatophyta</taxon>
        <taxon>Magnoliopsida</taxon>
        <taxon>eudicotyledons</taxon>
        <taxon>Gunneridae</taxon>
        <taxon>Pentapetalae</taxon>
        <taxon>rosids</taxon>
        <taxon>fabids</taxon>
        <taxon>Fabales</taxon>
        <taxon>Fabaceae</taxon>
        <taxon>Papilionoideae</taxon>
        <taxon>50 kb inversion clade</taxon>
        <taxon>NPAAA clade</taxon>
        <taxon>indigoferoid/millettioid clade</taxon>
        <taxon>Phaseoleae</taxon>
        <taxon>Canavalia</taxon>
    </lineage>
</organism>
<gene>
    <name evidence="1" type="ORF">VNO77_42507</name>
</gene>
<accession>A0AAN9PP54</accession>
<protein>
    <submittedName>
        <fullName evidence="1">Uncharacterized protein</fullName>
    </submittedName>
</protein>
<name>A0AAN9PP54_CANGL</name>
<dbReference type="Proteomes" id="UP001367508">
    <property type="component" value="Unassembled WGS sequence"/>
</dbReference>
<dbReference type="EMBL" id="JAYMYQ010000011">
    <property type="protein sequence ID" value="KAK7304623.1"/>
    <property type="molecule type" value="Genomic_DNA"/>
</dbReference>
<sequence>MLDNFLTPPCFYIITYSIVSGIAHSPQGNCFNKGTGADADDDEYMEFTFLPCLLCHANATSGTLAHELPFLLSHMGLLTEATSTYIKSCVGDISYIVVGFSRRRVKYTSIGAGFVMFALRQDQTEPPLSSIELPFLLINIQNH</sequence>
<evidence type="ECO:0000313" key="1">
    <source>
        <dbReference type="EMBL" id="KAK7304623.1"/>
    </source>
</evidence>
<evidence type="ECO:0000313" key="2">
    <source>
        <dbReference type="Proteomes" id="UP001367508"/>
    </source>
</evidence>